<name>A0A1B0A8A0_GLOPL</name>
<evidence type="ECO:0000313" key="2">
    <source>
        <dbReference type="Proteomes" id="UP000092445"/>
    </source>
</evidence>
<dbReference type="AlphaFoldDB" id="A0A1B0A8A0"/>
<organism evidence="1 2">
    <name type="scientific">Glossina pallidipes</name>
    <name type="common">Tsetse fly</name>
    <dbReference type="NCBI Taxonomy" id="7398"/>
    <lineage>
        <taxon>Eukaryota</taxon>
        <taxon>Metazoa</taxon>
        <taxon>Ecdysozoa</taxon>
        <taxon>Arthropoda</taxon>
        <taxon>Hexapoda</taxon>
        <taxon>Insecta</taxon>
        <taxon>Pterygota</taxon>
        <taxon>Neoptera</taxon>
        <taxon>Endopterygota</taxon>
        <taxon>Diptera</taxon>
        <taxon>Brachycera</taxon>
        <taxon>Muscomorpha</taxon>
        <taxon>Hippoboscoidea</taxon>
        <taxon>Glossinidae</taxon>
        <taxon>Glossina</taxon>
    </lineage>
</organism>
<keyword evidence="2" id="KW-1185">Reference proteome</keyword>
<proteinExistence type="predicted"/>
<reference evidence="1" key="2">
    <citation type="submission" date="2020-05" db="UniProtKB">
        <authorList>
            <consortium name="EnsemblMetazoa"/>
        </authorList>
    </citation>
    <scope>IDENTIFICATION</scope>
    <source>
        <strain evidence="1">IAEA</strain>
    </source>
</reference>
<dbReference type="VEuPathDB" id="VectorBase:GPAI037436"/>
<reference evidence="2" key="1">
    <citation type="submission" date="2014-03" db="EMBL/GenBank/DDBJ databases">
        <authorList>
            <person name="Aksoy S."/>
            <person name="Warren W."/>
            <person name="Wilson R.K."/>
        </authorList>
    </citation>
    <scope>NUCLEOTIDE SEQUENCE [LARGE SCALE GENOMIC DNA]</scope>
    <source>
        <strain evidence="2">IAEA</strain>
    </source>
</reference>
<evidence type="ECO:0000313" key="1">
    <source>
        <dbReference type="EnsemblMetazoa" id="GPAI037436-PA"/>
    </source>
</evidence>
<accession>A0A1B0A8A0</accession>
<dbReference type="EnsemblMetazoa" id="GPAI037436-RA">
    <property type="protein sequence ID" value="GPAI037436-PA"/>
    <property type="gene ID" value="GPAI037436"/>
</dbReference>
<sequence length="111" mass="13294">MHKKRIIVAHYDIQVETYGKWERFFSDKKKKLIKNTINSKNSVWEKKIKSKRKVRRQRGKKLNKHDNKFAETRLKKFSLKRSALVNKVLKSNNDKRNTCLSIACDLRVYGD</sequence>
<dbReference type="Proteomes" id="UP000092445">
    <property type="component" value="Unassembled WGS sequence"/>
</dbReference>
<protein>
    <submittedName>
        <fullName evidence="1">Uncharacterized protein</fullName>
    </submittedName>
</protein>